<organism evidence="1 2">
    <name type="scientific">Thermobifida halotolerans</name>
    <dbReference type="NCBI Taxonomy" id="483545"/>
    <lineage>
        <taxon>Bacteria</taxon>
        <taxon>Bacillati</taxon>
        <taxon>Actinomycetota</taxon>
        <taxon>Actinomycetes</taxon>
        <taxon>Streptosporangiales</taxon>
        <taxon>Nocardiopsidaceae</taxon>
        <taxon>Thermobifida</taxon>
    </lineage>
</organism>
<dbReference type="SUPFAM" id="SSF53448">
    <property type="entry name" value="Nucleotide-diphospho-sugar transferases"/>
    <property type="match status" value="1"/>
</dbReference>
<dbReference type="KEGG" id="thao:NI17_023415"/>
<sequence>MTVVLLTAGPTPACPRGVDPAEFRLAMAEDVYETAAELRLSETALVCCGDPELAARAVGFTWPGTPVFTVGRTDPVPEACGVLAGRGVDQVAFLSADAPDLPPLLVGKLFRALGTAEAAFCPARGGGLAALATRLPPPEWLGSVTLDHPDAVHTLAAARPTVRALAAAPGWHRVRRPEDLAALDPGLEGWETTRALLSASDGR</sequence>
<keyword evidence="2" id="KW-1185">Reference proteome</keyword>
<accession>A0A399G2C6</accession>
<proteinExistence type="predicted"/>
<evidence type="ECO:0000313" key="2">
    <source>
        <dbReference type="Proteomes" id="UP000265719"/>
    </source>
</evidence>
<dbReference type="Gene3D" id="3.90.550.10">
    <property type="entry name" value="Spore Coat Polysaccharide Biosynthesis Protein SpsA, Chain A"/>
    <property type="match status" value="1"/>
</dbReference>
<evidence type="ECO:0000313" key="1">
    <source>
        <dbReference type="EMBL" id="UOE22222.1"/>
    </source>
</evidence>
<dbReference type="InterPro" id="IPR029044">
    <property type="entry name" value="Nucleotide-diphossugar_trans"/>
</dbReference>
<dbReference type="AlphaFoldDB" id="A0A399G2C6"/>
<dbReference type="EMBL" id="CP063196">
    <property type="protein sequence ID" value="UOE22222.1"/>
    <property type="molecule type" value="Genomic_DNA"/>
</dbReference>
<gene>
    <name evidence="1" type="ORF">NI17_023415</name>
</gene>
<reference evidence="1" key="1">
    <citation type="submission" date="2020-10" db="EMBL/GenBank/DDBJ databases">
        <title>De novo genome project of the cellulose decomposer Thermobifida halotolerans type strain.</title>
        <authorList>
            <person name="Nagy I."/>
            <person name="Horvath B."/>
            <person name="Kukolya J."/>
            <person name="Nagy I."/>
            <person name="Orsini M."/>
        </authorList>
    </citation>
    <scope>NUCLEOTIDE SEQUENCE</scope>
    <source>
        <strain evidence="1">DSM 44931</strain>
    </source>
</reference>
<dbReference type="RefSeq" id="WP_119268010.1">
    <property type="nucleotide sequence ID" value="NZ_CP063196.1"/>
</dbReference>
<name>A0A399G2C6_9ACTN</name>
<dbReference type="Proteomes" id="UP000265719">
    <property type="component" value="Chromosome"/>
</dbReference>
<dbReference type="OrthoDB" id="3829125at2"/>
<protein>
    <submittedName>
        <fullName evidence="1">Uncharacterized protein</fullName>
    </submittedName>
</protein>